<feature type="region of interest" description="Disordered" evidence="6">
    <location>
        <begin position="293"/>
        <end position="332"/>
    </location>
</feature>
<keyword evidence="5" id="KW-1003">Cell membrane</keyword>
<evidence type="ECO:0000256" key="5">
    <source>
        <dbReference type="HAMAP-Rule" id="MF_01145"/>
    </source>
</evidence>
<dbReference type="InterPro" id="IPR000297">
    <property type="entry name" value="PPIase_PpiC"/>
</dbReference>
<evidence type="ECO:0000256" key="2">
    <source>
        <dbReference type="ARBA" id="ARBA00022729"/>
    </source>
</evidence>
<keyword evidence="5" id="KW-0472">Membrane</keyword>
<dbReference type="Pfam" id="PF00639">
    <property type="entry name" value="Rotamase"/>
    <property type="match status" value="1"/>
</dbReference>
<comment type="caution">
    <text evidence="9">The sequence shown here is derived from an EMBL/GenBank/DDBJ whole genome shotgun (WGS) entry which is preliminary data.</text>
</comment>
<gene>
    <name evidence="5" type="primary">prsA</name>
    <name evidence="9" type="ORF">OL233_03240</name>
</gene>
<comment type="function">
    <text evidence="5">Plays a major role in protein secretion by helping the post-translocational extracellular folding of several secreted proteins.</text>
</comment>
<dbReference type="PROSITE" id="PS50198">
    <property type="entry name" value="PPIC_PPIASE_2"/>
    <property type="match status" value="1"/>
</dbReference>
<dbReference type="Gene3D" id="3.10.50.40">
    <property type="match status" value="1"/>
</dbReference>
<evidence type="ECO:0000256" key="3">
    <source>
        <dbReference type="ARBA" id="ARBA00023110"/>
    </source>
</evidence>
<feature type="compositionally biased region" description="Basic and acidic residues" evidence="6">
    <location>
        <begin position="297"/>
        <end position="332"/>
    </location>
</feature>
<comment type="catalytic activity">
    <reaction evidence="1 5">
        <text>[protein]-peptidylproline (omega=180) = [protein]-peptidylproline (omega=0)</text>
        <dbReference type="Rhea" id="RHEA:16237"/>
        <dbReference type="Rhea" id="RHEA-COMP:10747"/>
        <dbReference type="Rhea" id="RHEA-COMP:10748"/>
        <dbReference type="ChEBI" id="CHEBI:83833"/>
        <dbReference type="ChEBI" id="CHEBI:83834"/>
        <dbReference type="EC" id="5.2.1.8"/>
    </reaction>
</comment>
<dbReference type="PANTHER" id="PTHR47245">
    <property type="entry name" value="PEPTIDYLPROLYL ISOMERASE"/>
    <property type="match status" value="1"/>
</dbReference>
<feature type="signal peptide" evidence="7">
    <location>
        <begin position="1"/>
        <end position="20"/>
    </location>
</feature>
<dbReference type="InterPro" id="IPR050245">
    <property type="entry name" value="PrsA_foldase"/>
</dbReference>
<keyword evidence="4 5" id="KW-0413">Isomerase</keyword>
<keyword evidence="2 5" id="KW-0732">Signal</keyword>
<organism evidence="9 10">
    <name type="scientific">Vagococcus proximus</name>
    <dbReference type="NCBI Taxonomy" id="2991417"/>
    <lineage>
        <taxon>Bacteria</taxon>
        <taxon>Bacillati</taxon>
        <taxon>Bacillota</taxon>
        <taxon>Bacilli</taxon>
        <taxon>Lactobacillales</taxon>
        <taxon>Enterococcaceae</taxon>
        <taxon>Vagococcus</taxon>
    </lineage>
</organism>
<dbReference type="EC" id="5.2.1.8" evidence="5"/>
<dbReference type="InterPro" id="IPR023059">
    <property type="entry name" value="Foldase_PrsA"/>
</dbReference>
<evidence type="ECO:0000256" key="4">
    <source>
        <dbReference type="ARBA" id="ARBA00023235"/>
    </source>
</evidence>
<evidence type="ECO:0000256" key="1">
    <source>
        <dbReference type="ARBA" id="ARBA00000971"/>
    </source>
</evidence>
<dbReference type="EMBL" id="JAPDSH010000002">
    <property type="protein sequence ID" value="MDF0479294.1"/>
    <property type="molecule type" value="Genomic_DNA"/>
</dbReference>
<evidence type="ECO:0000313" key="9">
    <source>
        <dbReference type="EMBL" id="MDF0479294.1"/>
    </source>
</evidence>
<name>A0ABT5WZW2_9ENTE</name>
<keyword evidence="10" id="KW-1185">Reference proteome</keyword>
<proteinExistence type="inferred from homology"/>
<evidence type="ECO:0000256" key="6">
    <source>
        <dbReference type="SAM" id="MobiDB-lite"/>
    </source>
</evidence>
<comment type="similarity">
    <text evidence="5">Belongs to the PrsA family.</text>
</comment>
<evidence type="ECO:0000313" key="10">
    <source>
        <dbReference type="Proteomes" id="UP001147148"/>
    </source>
</evidence>
<accession>A0ABT5WZW2</accession>
<dbReference type="PANTHER" id="PTHR47245:SF1">
    <property type="entry name" value="FOLDASE PROTEIN PRSA"/>
    <property type="match status" value="1"/>
</dbReference>
<sequence length="332" mass="37225">MKSKKIALALVGMCAAFTLAACSGGKELVTMKGDKITLEEFFDEIKTDQQVQGKLQNAIVFKLAENAYGDKVNKKEVQDMFNEQKENLGDTFLQQLQASGFTEATYKEAIAQNLAFKKMQEAHVKLTDKDLKETWKTFHPEVEVQLFGTSDEEKAKEALKDIKGGKDFGKLAREKSEDISSKDKGVVKFDSSSMAVPNEIKEDIYKLKNGEISEVLTAQQMGQQGPVTTYYVVKMVKNKDKGNDMKPFEKELKQIATDAKLADATFVQKVIGEEMKKANVKMKDKSLDGIIASFITEPEKPAKTDKKADDKKSDKKDDKKSDKKDEKKDDKK</sequence>
<keyword evidence="5" id="KW-0564">Palmitate</keyword>
<dbReference type="SUPFAM" id="SSF54534">
    <property type="entry name" value="FKBP-like"/>
    <property type="match status" value="1"/>
</dbReference>
<dbReference type="HAMAP" id="MF_01145">
    <property type="entry name" value="Foldase_PrsA"/>
    <property type="match status" value="1"/>
</dbReference>
<keyword evidence="3 5" id="KW-0697">Rotamase</keyword>
<feature type="chain" id="PRO_5045210401" description="Foldase protein PrsA" evidence="7">
    <location>
        <begin position="21"/>
        <end position="332"/>
    </location>
</feature>
<dbReference type="Proteomes" id="UP001147148">
    <property type="component" value="Unassembled WGS sequence"/>
</dbReference>
<reference evidence="9" key="1">
    <citation type="submission" date="2022-10" db="EMBL/GenBank/DDBJ databases">
        <title>Vagococcus sp. isolated from poultry meat.</title>
        <authorList>
            <person name="Johansson P."/>
            <person name="Bjorkroth J."/>
        </authorList>
    </citation>
    <scope>NUCLEOTIDE SEQUENCE</scope>
    <source>
        <strain evidence="9">PNs007</strain>
    </source>
</reference>
<dbReference type="InterPro" id="IPR046357">
    <property type="entry name" value="PPIase_dom_sf"/>
</dbReference>
<evidence type="ECO:0000259" key="8">
    <source>
        <dbReference type="PROSITE" id="PS50198"/>
    </source>
</evidence>
<feature type="domain" description="PpiC" evidence="8">
    <location>
        <begin position="116"/>
        <end position="240"/>
    </location>
</feature>
<protein>
    <recommendedName>
        <fullName evidence="5">Foldase protein PrsA</fullName>
        <ecNumber evidence="5">5.2.1.8</ecNumber>
    </recommendedName>
</protein>
<dbReference type="GO" id="GO:0003755">
    <property type="term" value="F:peptidyl-prolyl cis-trans isomerase activity"/>
    <property type="evidence" value="ECO:0007669"/>
    <property type="project" value="UniProtKB-EC"/>
</dbReference>
<dbReference type="PROSITE" id="PS51257">
    <property type="entry name" value="PROKAR_LIPOPROTEIN"/>
    <property type="match status" value="1"/>
</dbReference>
<evidence type="ECO:0000256" key="7">
    <source>
        <dbReference type="SAM" id="SignalP"/>
    </source>
</evidence>
<comment type="subcellular location">
    <subcellularLocation>
        <location evidence="5">Cell membrane</location>
        <topology evidence="5">Lipid-anchor</topology>
    </subcellularLocation>
</comment>
<dbReference type="RefSeq" id="WP_275470943.1">
    <property type="nucleotide sequence ID" value="NZ_JAPDSH010000002.1"/>
</dbReference>
<keyword evidence="5" id="KW-0449">Lipoprotein</keyword>